<dbReference type="eggNOG" id="COG1307">
    <property type="taxonomic scope" value="Bacteria"/>
</dbReference>
<dbReference type="OrthoDB" id="9780660at2"/>
<feature type="transmembrane region" description="Helical" evidence="3">
    <location>
        <begin position="259"/>
        <end position="281"/>
    </location>
</feature>
<organism evidence="4 5">
    <name type="scientific">Streptococcus merionis</name>
    <dbReference type="NCBI Taxonomy" id="400065"/>
    <lineage>
        <taxon>Bacteria</taxon>
        <taxon>Bacillati</taxon>
        <taxon>Bacillota</taxon>
        <taxon>Bacilli</taxon>
        <taxon>Lactobacillales</taxon>
        <taxon>Streptococcaceae</taxon>
        <taxon>Streptococcus</taxon>
    </lineage>
</organism>
<keyword evidence="2" id="KW-0446">Lipid-binding</keyword>
<reference evidence="4 5" key="1">
    <citation type="submission" date="2017-06" db="EMBL/GenBank/DDBJ databases">
        <authorList>
            <consortium name="Pathogen Informatics"/>
        </authorList>
    </citation>
    <scope>NUCLEOTIDE SEQUENCE [LARGE SCALE GENOMIC DNA]</scope>
    <source>
        <strain evidence="4 5">NCTC13788</strain>
    </source>
</reference>
<evidence type="ECO:0000256" key="2">
    <source>
        <dbReference type="ARBA" id="ARBA00023121"/>
    </source>
</evidence>
<comment type="function">
    <text evidence="1">May bind long-chain fatty acids, such as palmitate, and may play a role in lipid transport or fatty acid metabolism.</text>
</comment>
<name>A0A239SXK0_9STRE</name>
<protein>
    <submittedName>
        <fullName evidence="4">Fatty acid-binding protein, DegV family</fullName>
    </submittedName>
</protein>
<dbReference type="Pfam" id="PF02645">
    <property type="entry name" value="DegV"/>
    <property type="match status" value="1"/>
</dbReference>
<dbReference type="RefSeq" id="WP_018374486.1">
    <property type="nucleotide sequence ID" value="NZ_LT906439.1"/>
</dbReference>
<dbReference type="PROSITE" id="PS51482">
    <property type="entry name" value="DEGV"/>
    <property type="match status" value="1"/>
</dbReference>
<keyword evidence="3" id="KW-1133">Transmembrane helix</keyword>
<dbReference type="InterPro" id="IPR050270">
    <property type="entry name" value="DegV_domain_contain"/>
</dbReference>
<keyword evidence="3" id="KW-0812">Transmembrane</keyword>
<dbReference type="PANTHER" id="PTHR33434:SF3">
    <property type="entry name" value="DEGV DOMAIN-CONTAINING PROTEIN YITS"/>
    <property type="match status" value="1"/>
</dbReference>
<evidence type="ECO:0000256" key="1">
    <source>
        <dbReference type="ARBA" id="ARBA00003238"/>
    </source>
</evidence>
<dbReference type="NCBIfam" id="TIGR00762">
    <property type="entry name" value="DegV"/>
    <property type="match status" value="1"/>
</dbReference>
<dbReference type="SUPFAM" id="SSF82549">
    <property type="entry name" value="DAK1/DegV-like"/>
    <property type="match status" value="1"/>
</dbReference>
<evidence type="ECO:0000256" key="3">
    <source>
        <dbReference type="SAM" id="Phobius"/>
    </source>
</evidence>
<dbReference type="Gene3D" id="3.40.50.10440">
    <property type="entry name" value="Dihydroxyacetone kinase, domain 1"/>
    <property type="match status" value="1"/>
</dbReference>
<dbReference type="STRING" id="1123308.GCA_000380085_01944"/>
<gene>
    <name evidence="4" type="primary">degV_2</name>
    <name evidence="4" type="ORF">SAMEA4412692_01721</name>
</gene>
<evidence type="ECO:0000313" key="4">
    <source>
        <dbReference type="EMBL" id="SNU90056.1"/>
    </source>
</evidence>
<dbReference type="EMBL" id="LT906439">
    <property type="protein sequence ID" value="SNU90056.1"/>
    <property type="molecule type" value="Genomic_DNA"/>
</dbReference>
<dbReference type="KEGG" id="smen:SAMEA4412692_1721"/>
<dbReference type="PANTHER" id="PTHR33434">
    <property type="entry name" value="DEGV DOMAIN-CONTAINING PROTEIN DR_1986-RELATED"/>
    <property type="match status" value="1"/>
</dbReference>
<dbReference type="Gene3D" id="2.20.28.50">
    <property type="entry name" value="degv family protein"/>
    <property type="match status" value="1"/>
</dbReference>
<dbReference type="AlphaFoldDB" id="A0A239SXK0"/>
<keyword evidence="5" id="KW-1185">Reference proteome</keyword>
<dbReference type="Gene3D" id="3.30.1180.10">
    <property type="match status" value="1"/>
</dbReference>
<dbReference type="InterPro" id="IPR003797">
    <property type="entry name" value="DegV"/>
</dbReference>
<evidence type="ECO:0000313" key="5">
    <source>
        <dbReference type="Proteomes" id="UP000215185"/>
    </source>
</evidence>
<keyword evidence="3" id="KW-0472">Membrane</keyword>
<dbReference type="InterPro" id="IPR043168">
    <property type="entry name" value="DegV_C"/>
</dbReference>
<dbReference type="GO" id="GO:0008289">
    <property type="term" value="F:lipid binding"/>
    <property type="evidence" value="ECO:0007669"/>
    <property type="project" value="UniProtKB-KW"/>
</dbReference>
<dbReference type="Proteomes" id="UP000215185">
    <property type="component" value="Chromosome 1"/>
</dbReference>
<sequence length="286" mass="30406">MSFQILTDSTADLPEQWLADNAVQVLGLTVQVDGMHFETVGAERLTSPVLLEKMAAGSQPTTSQINVGQFEEVFRNHAQNGEALLYIAFSSVLSGTYQSAVMARDIVIEEFPEAIIEIVDTLAASAGEGYLVMEAAEVRAAGGSLSEAKARVENLAPRLKTHFLVDDLNHLMRGGRISKASAVIGGVINIKPIISIQSDGSLGTAAKARGKKKAIAEFVRLGLNDLAESTVIVAYADDQEAAKAIKNEILKDPRVKQVLLFPLGPIIAAHVGSGTLALFTIGNKAR</sequence>
<proteinExistence type="predicted"/>
<accession>A0A239SXK0</accession>